<dbReference type="Gramene" id="evm.model.01.2353">
    <property type="protein sequence ID" value="cds.evm.model.01.2353"/>
    <property type="gene ID" value="evm.TU.01.2353"/>
</dbReference>
<name>A0A803NKU4_CANSA</name>
<reference evidence="1" key="2">
    <citation type="submission" date="2021-03" db="UniProtKB">
        <authorList>
            <consortium name="EnsemblPlants"/>
        </authorList>
    </citation>
    <scope>IDENTIFICATION</scope>
</reference>
<protein>
    <submittedName>
        <fullName evidence="1">Uncharacterized protein</fullName>
    </submittedName>
</protein>
<keyword evidence="2" id="KW-1185">Reference proteome</keyword>
<dbReference type="EnsemblPlants" id="evm.model.01.2353">
    <property type="protein sequence ID" value="cds.evm.model.01.2353"/>
    <property type="gene ID" value="evm.TU.01.2353"/>
</dbReference>
<evidence type="ECO:0000313" key="1">
    <source>
        <dbReference type="EnsemblPlants" id="cds.evm.model.01.2353"/>
    </source>
</evidence>
<evidence type="ECO:0000313" key="2">
    <source>
        <dbReference type="Proteomes" id="UP000596661"/>
    </source>
</evidence>
<dbReference type="Proteomes" id="UP000596661">
    <property type="component" value="Chromosome 1"/>
</dbReference>
<dbReference type="PANTHER" id="PTHR33116:SF86">
    <property type="entry name" value="REVERSE TRANSCRIPTASE DOMAIN-CONTAINING PROTEIN"/>
    <property type="match status" value="1"/>
</dbReference>
<reference evidence="1" key="1">
    <citation type="submission" date="2018-11" db="EMBL/GenBank/DDBJ databases">
        <authorList>
            <person name="Grassa J C."/>
        </authorList>
    </citation>
    <scope>NUCLEOTIDE SEQUENCE [LARGE SCALE GENOMIC DNA]</scope>
</reference>
<dbReference type="AlphaFoldDB" id="A0A803NKU4"/>
<dbReference type="EMBL" id="UZAU01000070">
    <property type="status" value="NOT_ANNOTATED_CDS"/>
    <property type="molecule type" value="Genomic_DNA"/>
</dbReference>
<sequence length="356" mass="39679">MSASVLKDIVNVMGEKGWVPGMVAGDNSMAEQIEKMVGPIWEIGTSDGEKVKDFPTINHSKFGKFAFNGNKEGREAVVVLGVVHADDNNKYLGLPSTVSHNKNMIFGYIMDRVKRRIQSWYGKLLSRSGKEVLLKVVIQALAAYAMNVFQLPKKVCKNIEMTMCNFWWHSNSSQKKGIHRMSWKNMSKHKDIGEMGFRDIHDFNLALLGKQGWCLLTKEDSLVGRVLKAQYYPQGSNLLVELGSNPSYIWRSVLASRDLVKHGIRIRCYAVLESSLHPLVTCPVAKACWQKCVIATGTVIQASSTAWFQDGLTRWSNATIIEVAMVNVDGTIFQKANKVGFGMVARDSTGVVVEVM</sequence>
<organism evidence="1 2">
    <name type="scientific">Cannabis sativa</name>
    <name type="common">Hemp</name>
    <name type="synonym">Marijuana</name>
    <dbReference type="NCBI Taxonomy" id="3483"/>
    <lineage>
        <taxon>Eukaryota</taxon>
        <taxon>Viridiplantae</taxon>
        <taxon>Streptophyta</taxon>
        <taxon>Embryophyta</taxon>
        <taxon>Tracheophyta</taxon>
        <taxon>Spermatophyta</taxon>
        <taxon>Magnoliopsida</taxon>
        <taxon>eudicotyledons</taxon>
        <taxon>Gunneridae</taxon>
        <taxon>Pentapetalae</taxon>
        <taxon>rosids</taxon>
        <taxon>fabids</taxon>
        <taxon>Rosales</taxon>
        <taxon>Cannabaceae</taxon>
        <taxon>Cannabis</taxon>
    </lineage>
</organism>
<dbReference type="PANTHER" id="PTHR33116">
    <property type="entry name" value="REVERSE TRANSCRIPTASE ZINC-BINDING DOMAIN-CONTAINING PROTEIN-RELATED-RELATED"/>
    <property type="match status" value="1"/>
</dbReference>
<accession>A0A803NKU4</accession>
<proteinExistence type="predicted"/>